<evidence type="ECO:0000313" key="1">
    <source>
        <dbReference type="EMBL" id="CAD6550832.1"/>
    </source>
</evidence>
<dbReference type="EMBL" id="CAJHCQ010000014">
    <property type="protein sequence ID" value="CAD6550832.1"/>
    <property type="molecule type" value="Genomic_DNA"/>
</dbReference>
<evidence type="ECO:0008006" key="3">
    <source>
        <dbReference type="Google" id="ProtNLM"/>
    </source>
</evidence>
<evidence type="ECO:0000313" key="2">
    <source>
        <dbReference type="Proteomes" id="UP000656319"/>
    </source>
</evidence>
<proteinExistence type="predicted"/>
<dbReference type="Proteomes" id="UP000656319">
    <property type="component" value="Unassembled WGS sequence"/>
</dbReference>
<sequence>MSFVTVGIDLAKNVFAIHGVNETGKPILVEAEGHP</sequence>
<reference evidence="1 2" key="1">
    <citation type="submission" date="2020-10" db="EMBL/GenBank/DDBJ databases">
        <authorList>
            <person name="Peeters C."/>
        </authorList>
    </citation>
    <scope>NUCLEOTIDE SEQUENCE [LARGE SCALE GENOMIC DNA]</scope>
    <source>
        <strain evidence="1 2">LMG 27952</strain>
    </source>
</reference>
<protein>
    <recommendedName>
        <fullName evidence="3">IS110 family transposase</fullName>
    </recommendedName>
</protein>
<keyword evidence="2" id="KW-1185">Reference proteome</keyword>
<gene>
    <name evidence="1" type="ORF">LMG27952_05076</name>
</gene>
<name>A0ABM8NZP3_9BURK</name>
<comment type="caution">
    <text evidence="1">The sequence shown here is derived from an EMBL/GenBank/DDBJ whole genome shotgun (WGS) entry which is preliminary data.</text>
</comment>
<organism evidence="1 2">
    <name type="scientific">Paraburkholderia hiiakae</name>
    <dbReference type="NCBI Taxonomy" id="1081782"/>
    <lineage>
        <taxon>Bacteria</taxon>
        <taxon>Pseudomonadati</taxon>
        <taxon>Pseudomonadota</taxon>
        <taxon>Betaproteobacteria</taxon>
        <taxon>Burkholderiales</taxon>
        <taxon>Burkholderiaceae</taxon>
        <taxon>Paraburkholderia</taxon>
    </lineage>
</organism>
<accession>A0ABM8NZP3</accession>